<reference evidence="6" key="1">
    <citation type="submission" date="2022-10" db="EMBL/GenBank/DDBJ databases">
        <authorList>
            <person name="Byrne P K."/>
        </authorList>
    </citation>
    <scope>NUCLEOTIDE SEQUENCE</scope>
    <source>
        <strain evidence="6">IFO1815</strain>
    </source>
</reference>
<evidence type="ECO:0000256" key="1">
    <source>
        <dbReference type="ARBA" id="ARBA00004123"/>
    </source>
</evidence>
<dbReference type="SUPFAM" id="SSF48371">
    <property type="entry name" value="ARM repeat"/>
    <property type="match status" value="1"/>
</dbReference>
<dbReference type="Proteomes" id="UP001161438">
    <property type="component" value="Chromosome 7"/>
</dbReference>
<dbReference type="Pfam" id="PF25018">
    <property type="entry name" value="HEAT_IPO9_c"/>
    <property type="match status" value="1"/>
</dbReference>
<dbReference type="GO" id="GO:0005635">
    <property type="term" value="C:nuclear envelope"/>
    <property type="evidence" value="ECO:0007669"/>
    <property type="project" value="TreeGrafter"/>
</dbReference>
<protein>
    <recommendedName>
        <fullName evidence="5">Importin N-terminal domain-containing protein</fullName>
    </recommendedName>
</protein>
<evidence type="ECO:0000256" key="2">
    <source>
        <dbReference type="ARBA" id="ARBA00022448"/>
    </source>
</evidence>
<keyword evidence="3" id="KW-0653">Protein transport</keyword>
<dbReference type="InterPro" id="IPR056840">
    <property type="entry name" value="HEAT_IPO9_central"/>
</dbReference>
<feature type="domain" description="Importin N-terminal" evidence="5">
    <location>
        <begin position="21"/>
        <end position="100"/>
    </location>
</feature>
<keyword evidence="2" id="KW-0813">Transport</keyword>
<dbReference type="RefSeq" id="XP_056082171.1">
    <property type="nucleotide sequence ID" value="XM_056222485.1"/>
</dbReference>
<dbReference type="PROSITE" id="PS50166">
    <property type="entry name" value="IMPORTIN_B_NT"/>
    <property type="match status" value="1"/>
</dbReference>
<organism evidence="6 7">
    <name type="scientific">Saccharomyces mikatae IFO 1815</name>
    <dbReference type="NCBI Taxonomy" id="226126"/>
    <lineage>
        <taxon>Eukaryota</taxon>
        <taxon>Fungi</taxon>
        <taxon>Dikarya</taxon>
        <taxon>Ascomycota</taxon>
        <taxon>Saccharomycotina</taxon>
        <taxon>Saccharomycetes</taxon>
        <taxon>Saccharomycetales</taxon>
        <taxon>Saccharomycetaceae</taxon>
        <taxon>Saccharomyces</taxon>
    </lineage>
</organism>
<dbReference type="PANTHER" id="PTHR10997:SF9">
    <property type="entry name" value="IMPORTIN-9"/>
    <property type="match status" value="1"/>
</dbReference>
<name>A0AA35J0D8_SACMI</name>
<accession>A0AA35J0D8</accession>
<keyword evidence="7" id="KW-1185">Reference proteome</keyword>
<dbReference type="GO" id="GO:0005829">
    <property type="term" value="C:cytosol"/>
    <property type="evidence" value="ECO:0007669"/>
    <property type="project" value="TreeGrafter"/>
</dbReference>
<dbReference type="Pfam" id="PF03810">
    <property type="entry name" value="IBN_N"/>
    <property type="match status" value="1"/>
</dbReference>
<keyword evidence="4" id="KW-0539">Nucleus</keyword>
<dbReference type="PANTHER" id="PTHR10997">
    <property type="entry name" value="IMPORTIN-7, 8, 11"/>
    <property type="match status" value="1"/>
</dbReference>
<dbReference type="SMART" id="SM00913">
    <property type="entry name" value="IBN_N"/>
    <property type="match status" value="1"/>
</dbReference>
<sequence>MNIDELVTRAQSADKLTREAAETQLLQWCDSNASQMFTALANVALQHQSPLESRQFALLSLRKLITMYWSPGFESYRSTSVVEVNVKDFIREVLLKLCLNDNENTKIINGASYCIVQISAVDFPDQWPQLLTVIYDAISHQHSLNAMSLLNEIYDDVVSEEMFFEGGIGLETVQIIFKVLATDTSTLVAKFAALKLFKACLLQMSSHNGYDEESRKSFISQCLSTSLQRLGQLLTMGFHSENVVSQLKLKSIIYENLVLIKNDFSKNHFSIDLQKQFKIVTVQDLNNIAHLDTNGNSIEYESISEAVHDGSIYIVEFLTSVCTVPFGSEEVDIIIRSLTTLCQVNSEIMELWISDFNTFVSKETGLAASYNVRDQSSEFLISLSNPLLSLIFSVISKDIERNTYDNQILESLLYLLQSVLLNDDEITDQNLDESLQTLIKTFQNVLVSPEVKELTLARAILVIPKVLDKFIDVLPDIKSLTSKFLTKSLDLALKHDNELIKSAALIAFTYYCYFAELDSVLGPDVCSEIQGKVIQIINDINSDSEEDTNGAIMEVLSQVISYNPKGLDSKEEILQAEFHLVFTISSKDPANVQVVVQSQECLEKLLDEINMDNYKNYIELCLPSFINVLDSNSVNNYRYSPLLSLVLEFITVFLKKKPIDGFLPDEITQYLFEPLAKVLVYSSEEETLQLATESFSYLIFNTDTQVMEPRLMDIMKVLERLLSLEVSDSAAMNVGPLVVTIFTKFSKDIQPLVGRILEAVIVRLVKAQNISTQQNLLSVLCFLTCNDSRQTVEFLSNFRIDDKNALSLVMQKWMEAFEVIRGEKRIKENIVALSNLFFLDDARLRKVMVNGDLIPYESDVIITRSMAKRMPDRYVQVPLYTKIIKLFVSELGFQNKQPDPKQLITSNMQHDAANLNNDEDNDDWEDVDDVLDYEKLKEYINDDVDGEDEDDSEDITGLMDVKESVVQILVRFFKEVATKDVSGFNRIYETLSDSDRKVLSEALL</sequence>
<evidence type="ECO:0000256" key="4">
    <source>
        <dbReference type="ARBA" id="ARBA00023242"/>
    </source>
</evidence>
<dbReference type="InterPro" id="IPR011989">
    <property type="entry name" value="ARM-like"/>
</dbReference>
<proteinExistence type="predicted"/>
<gene>
    <name evidence="6" type="primary">SMKI07G0230</name>
    <name evidence="6" type="ORF">SMKI_07G0230</name>
</gene>
<dbReference type="GO" id="GO:0006606">
    <property type="term" value="P:protein import into nucleus"/>
    <property type="evidence" value="ECO:0007669"/>
    <property type="project" value="TreeGrafter"/>
</dbReference>
<dbReference type="Gene3D" id="1.25.10.10">
    <property type="entry name" value="Leucine-rich Repeat Variant"/>
    <property type="match status" value="1"/>
</dbReference>
<evidence type="ECO:0000313" key="7">
    <source>
        <dbReference type="Proteomes" id="UP001161438"/>
    </source>
</evidence>
<dbReference type="InterPro" id="IPR001494">
    <property type="entry name" value="Importin-beta_N"/>
</dbReference>
<evidence type="ECO:0000313" key="6">
    <source>
        <dbReference type="EMBL" id="CAI4039056.1"/>
    </source>
</evidence>
<evidence type="ECO:0000256" key="3">
    <source>
        <dbReference type="ARBA" id="ARBA00022927"/>
    </source>
</evidence>
<comment type="subcellular location">
    <subcellularLocation>
        <location evidence="1">Nucleus</location>
    </subcellularLocation>
</comment>
<dbReference type="InterPro" id="IPR016024">
    <property type="entry name" value="ARM-type_fold"/>
</dbReference>
<dbReference type="EMBL" id="OX365763">
    <property type="protein sequence ID" value="CAI4039056.1"/>
    <property type="molecule type" value="Genomic_DNA"/>
</dbReference>
<dbReference type="GO" id="GO:0031267">
    <property type="term" value="F:small GTPase binding"/>
    <property type="evidence" value="ECO:0007669"/>
    <property type="project" value="InterPro"/>
</dbReference>
<dbReference type="GeneID" id="80918267"/>
<evidence type="ECO:0000259" key="5">
    <source>
        <dbReference type="PROSITE" id="PS50166"/>
    </source>
</evidence>
<dbReference type="AlphaFoldDB" id="A0AA35J0D8"/>